<dbReference type="RefSeq" id="WP_377933130.1">
    <property type="nucleotide sequence ID" value="NZ_JBHUMF010000010.1"/>
</dbReference>
<dbReference type="EMBL" id="JBHUMF010000010">
    <property type="protein sequence ID" value="MFD2680022.1"/>
    <property type="molecule type" value="Genomic_DNA"/>
</dbReference>
<keyword evidence="2" id="KW-1185">Reference proteome</keyword>
<sequence>MFFRKKGKLRKEYNDSLIQIMEESKRDWLQQEALEELSMDQNLSLQYHSKIAESKYFFLLREAKHRKIVIKR</sequence>
<gene>
    <name evidence="1" type="ORF">ACFSUL_04575</name>
</gene>
<dbReference type="Pfam" id="PF10704">
    <property type="entry name" value="DUF2508"/>
    <property type="match status" value="1"/>
</dbReference>
<protein>
    <submittedName>
        <fullName evidence="1">YaaL family protein</fullName>
    </submittedName>
</protein>
<evidence type="ECO:0000313" key="2">
    <source>
        <dbReference type="Proteomes" id="UP001597506"/>
    </source>
</evidence>
<organism evidence="1 2">
    <name type="scientific">Bacillus seohaeanensis</name>
    <dbReference type="NCBI Taxonomy" id="284580"/>
    <lineage>
        <taxon>Bacteria</taxon>
        <taxon>Bacillati</taxon>
        <taxon>Bacillota</taxon>
        <taxon>Bacilli</taxon>
        <taxon>Bacillales</taxon>
        <taxon>Bacillaceae</taxon>
        <taxon>Bacillus</taxon>
    </lineage>
</organism>
<accession>A0ABW5RMV2</accession>
<dbReference type="InterPro" id="IPR019644">
    <property type="entry name" value="DUF2508"/>
</dbReference>
<evidence type="ECO:0000313" key="1">
    <source>
        <dbReference type="EMBL" id="MFD2680022.1"/>
    </source>
</evidence>
<dbReference type="Proteomes" id="UP001597506">
    <property type="component" value="Unassembled WGS sequence"/>
</dbReference>
<name>A0ABW5RMV2_9BACI</name>
<reference evidence="2" key="1">
    <citation type="journal article" date="2019" name="Int. J. Syst. Evol. Microbiol.">
        <title>The Global Catalogue of Microorganisms (GCM) 10K type strain sequencing project: providing services to taxonomists for standard genome sequencing and annotation.</title>
        <authorList>
            <consortium name="The Broad Institute Genomics Platform"/>
            <consortium name="The Broad Institute Genome Sequencing Center for Infectious Disease"/>
            <person name="Wu L."/>
            <person name="Ma J."/>
        </authorList>
    </citation>
    <scope>NUCLEOTIDE SEQUENCE [LARGE SCALE GENOMIC DNA]</scope>
    <source>
        <strain evidence="2">KCTC 3913</strain>
    </source>
</reference>
<proteinExistence type="predicted"/>
<comment type="caution">
    <text evidence="1">The sequence shown here is derived from an EMBL/GenBank/DDBJ whole genome shotgun (WGS) entry which is preliminary data.</text>
</comment>